<dbReference type="InterPro" id="IPR058982">
    <property type="entry name" value="Beta-barrel_AprE"/>
</dbReference>
<evidence type="ECO:0000313" key="3">
    <source>
        <dbReference type="Proteomes" id="UP000054858"/>
    </source>
</evidence>
<gene>
    <name evidence="2" type="ORF">Loak_0752</name>
</gene>
<evidence type="ECO:0000259" key="1">
    <source>
        <dbReference type="Pfam" id="PF26002"/>
    </source>
</evidence>
<dbReference type="InterPro" id="IPR050739">
    <property type="entry name" value="MFP"/>
</dbReference>
<dbReference type="RefSeq" id="WP_025385057.1">
    <property type="nucleotide sequence ID" value="NZ_KV441805.1"/>
</dbReference>
<feature type="domain" description="AprE-like beta-barrel" evidence="1">
    <location>
        <begin position="71"/>
        <end position="165"/>
    </location>
</feature>
<dbReference type="PATRIC" id="fig|29423.5.peg.783"/>
<dbReference type="Pfam" id="PF26002">
    <property type="entry name" value="Beta-barrel_AprE"/>
    <property type="match status" value="1"/>
</dbReference>
<reference evidence="2 3" key="1">
    <citation type="submission" date="2015-11" db="EMBL/GenBank/DDBJ databases">
        <title>Genomic analysis of 38 Legionella species identifies large and diverse effector repertoires.</title>
        <authorList>
            <person name="Burstein D."/>
            <person name="Amaro F."/>
            <person name="Zusman T."/>
            <person name="Lifshitz Z."/>
            <person name="Cohen O."/>
            <person name="Gilbert J.A."/>
            <person name="Pupko T."/>
            <person name="Shuman H.A."/>
            <person name="Segal G."/>
        </authorList>
    </citation>
    <scope>NUCLEOTIDE SEQUENCE [LARGE SCALE GENOMIC DNA]</scope>
    <source>
        <strain evidence="2 3">Oak Ridge-10</strain>
    </source>
</reference>
<dbReference type="SUPFAM" id="SSF51230">
    <property type="entry name" value="Single hybrid motif"/>
    <property type="match status" value="1"/>
</dbReference>
<dbReference type="Gene3D" id="2.40.30.170">
    <property type="match status" value="1"/>
</dbReference>
<organism evidence="2 3">
    <name type="scientific">Legionella oakridgensis</name>
    <dbReference type="NCBI Taxonomy" id="29423"/>
    <lineage>
        <taxon>Bacteria</taxon>
        <taxon>Pseudomonadati</taxon>
        <taxon>Pseudomonadota</taxon>
        <taxon>Gammaproteobacteria</taxon>
        <taxon>Legionellales</taxon>
        <taxon>Legionellaceae</taxon>
        <taxon>Legionella</taxon>
    </lineage>
</organism>
<dbReference type="EMBL" id="LNYP01000010">
    <property type="protein sequence ID" value="KTD42326.1"/>
    <property type="molecule type" value="Genomic_DNA"/>
</dbReference>
<protein>
    <recommendedName>
        <fullName evidence="1">AprE-like beta-barrel domain-containing protein</fullName>
    </recommendedName>
</protein>
<dbReference type="AlphaFoldDB" id="A0A0W0XCN6"/>
<dbReference type="PANTHER" id="PTHR30386">
    <property type="entry name" value="MEMBRANE FUSION SUBUNIT OF EMRAB-TOLC MULTIDRUG EFFLUX PUMP"/>
    <property type="match status" value="1"/>
</dbReference>
<accession>A0A0W0XCN6</accession>
<name>A0A0W0XCN6_9GAMM</name>
<sequence length="188" mass="21947">MTVYNKNKSELVELKNKKNIIDMDIIKHKQKDSYVIYSPIDGIISSVMYKNGQYVDIHKPLLKIAPCNSDLVAELFIPIKKSGFLNKDNKIIIRYDAYPYERFGSYKATVKEISQSIMMDNEEEKPILIGEPYYKIIAKLDKQYVMIYGKEKKLQHGMTISAVIVGQKKKIWQWVLDPLYSYYGTLFL</sequence>
<dbReference type="Proteomes" id="UP000054858">
    <property type="component" value="Unassembled WGS sequence"/>
</dbReference>
<proteinExistence type="predicted"/>
<comment type="caution">
    <text evidence="2">The sequence shown here is derived from an EMBL/GenBank/DDBJ whole genome shotgun (WGS) entry which is preliminary data.</text>
</comment>
<dbReference type="InterPro" id="IPR011053">
    <property type="entry name" value="Single_hybrid_motif"/>
</dbReference>
<dbReference type="PANTHER" id="PTHR30386:SF28">
    <property type="entry name" value="EXPORTED PROTEIN"/>
    <property type="match status" value="1"/>
</dbReference>
<evidence type="ECO:0000313" key="2">
    <source>
        <dbReference type="EMBL" id="KTD42326.1"/>
    </source>
</evidence>